<comment type="caution">
    <text evidence="2">The sequence shown here is derived from an EMBL/GenBank/DDBJ whole genome shotgun (WGS) entry which is preliminary data.</text>
</comment>
<dbReference type="Pfam" id="PF01636">
    <property type="entry name" value="APH"/>
    <property type="match status" value="1"/>
</dbReference>
<reference evidence="2" key="1">
    <citation type="journal article" date="2014" name="Int. J. Syst. Evol. Microbiol.">
        <title>Complete genome sequence of Corynebacterium casei LMG S-19264T (=DSM 44701T), isolated from a smear-ripened cheese.</title>
        <authorList>
            <consortium name="US DOE Joint Genome Institute (JGI-PGF)"/>
            <person name="Walter F."/>
            <person name="Albersmeier A."/>
            <person name="Kalinowski J."/>
            <person name="Ruckert C."/>
        </authorList>
    </citation>
    <scope>NUCLEOTIDE SEQUENCE</scope>
    <source>
        <strain evidence="2">VKM Ac-1401</strain>
    </source>
</reference>
<name>A0A9W6LYN0_9MICO</name>
<accession>A0A9W6LYN0</accession>
<dbReference type="PANTHER" id="PTHR21310:SF42">
    <property type="entry name" value="BIFUNCTIONAL AAC_APH"/>
    <property type="match status" value="1"/>
</dbReference>
<dbReference type="CDD" id="cd05155">
    <property type="entry name" value="APH_ChoK_like_1"/>
    <property type="match status" value="1"/>
</dbReference>
<dbReference type="Proteomes" id="UP001142372">
    <property type="component" value="Unassembled WGS sequence"/>
</dbReference>
<dbReference type="Gene3D" id="3.90.1200.10">
    <property type="match status" value="1"/>
</dbReference>
<dbReference type="RefSeq" id="WP_271175465.1">
    <property type="nucleotide sequence ID" value="NZ_BAAAJO010000001.1"/>
</dbReference>
<dbReference type="PANTHER" id="PTHR21310">
    <property type="entry name" value="AMINOGLYCOSIDE PHOSPHOTRANSFERASE-RELATED-RELATED"/>
    <property type="match status" value="1"/>
</dbReference>
<sequence>MSSGKAFDRDSIDLALARRLVDAQFPAWRELPIRPVALSGWDNRTFRLGDELSIRMPTGPWYAQQVAKEQTWLPRLAPVLPLPIPTPVAVGEPGDGYPFPWSVYRWIAGEPAASAGLGDAVAFGEAVGGFLVALRGADARGGPAPGEHNFFRGDPPAVYAEETERAIAALGREGWSGAAPGADADWARGVWADALDSLWGGDPVWLHGDIAVGNLLMRDGRLSAVIDFGTSGVGDPACDLVLAWTSLEGAGRSAFRRGVGLDDATWARAKGWALWKALIVLAEDRGSVEARTTLARLRAA</sequence>
<dbReference type="InterPro" id="IPR051678">
    <property type="entry name" value="AGP_Transferase"/>
</dbReference>
<gene>
    <name evidence="2" type="ORF">GCM10017584_03470</name>
</gene>
<evidence type="ECO:0000313" key="2">
    <source>
        <dbReference type="EMBL" id="GLJ74774.1"/>
    </source>
</evidence>
<organism evidence="2 3">
    <name type="scientific">Leifsonia poae</name>
    <dbReference type="NCBI Taxonomy" id="110933"/>
    <lineage>
        <taxon>Bacteria</taxon>
        <taxon>Bacillati</taxon>
        <taxon>Actinomycetota</taxon>
        <taxon>Actinomycetes</taxon>
        <taxon>Micrococcales</taxon>
        <taxon>Microbacteriaceae</taxon>
        <taxon>Leifsonia</taxon>
    </lineage>
</organism>
<feature type="domain" description="Aminoglycoside phosphotransferase" evidence="1">
    <location>
        <begin position="37"/>
        <end position="272"/>
    </location>
</feature>
<dbReference type="AlphaFoldDB" id="A0A9W6LYN0"/>
<reference evidence="2" key="2">
    <citation type="submission" date="2023-01" db="EMBL/GenBank/DDBJ databases">
        <authorList>
            <person name="Sun Q."/>
            <person name="Evtushenko L."/>
        </authorList>
    </citation>
    <scope>NUCLEOTIDE SEQUENCE</scope>
    <source>
        <strain evidence="2">VKM Ac-1401</strain>
    </source>
</reference>
<protein>
    <submittedName>
        <fullName evidence="2">Aminoglycoside phosphotransferase</fullName>
    </submittedName>
</protein>
<keyword evidence="3" id="KW-1185">Reference proteome</keyword>
<evidence type="ECO:0000313" key="3">
    <source>
        <dbReference type="Proteomes" id="UP001142372"/>
    </source>
</evidence>
<evidence type="ECO:0000259" key="1">
    <source>
        <dbReference type="Pfam" id="PF01636"/>
    </source>
</evidence>
<dbReference type="InterPro" id="IPR002575">
    <property type="entry name" value="Aminoglycoside_PTrfase"/>
</dbReference>
<dbReference type="InterPro" id="IPR011009">
    <property type="entry name" value="Kinase-like_dom_sf"/>
</dbReference>
<dbReference type="Gene3D" id="3.30.200.20">
    <property type="entry name" value="Phosphorylase Kinase, domain 1"/>
    <property type="match status" value="1"/>
</dbReference>
<dbReference type="SUPFAM" id="SSF56112">
    <property type="entry name" value="Protein kinase-like (PK-like)"/>
    <property type="match status" value="1"/>
</dbReference>
<dbReference type="EMBL" id="BSEN01000001">
    <property type="protein sequence ID" value="GLJ74774.1"/>
    <property type="molecule type" value="Genomic_DNA"/>
</dbReference>
<proteinExistence type="predicted"/>